<dbReference type="GO" id="GO:0004252">
    <property type="term" value="F:serine-type endopeptidase activity"/>
    <property type="evidence" value="ECO:0007669"/>
    <property type="project" value="UniProtKB-UniRule"/>
</dbReference>
<gene>
    <name evidence="13" type="ORF">OXX778_LOCUS3628</name>
</gene>
<evidence type="ECO:0000256" key="4">
    <source>
        <dbReference type="ARBA" id="ARBA00022729"/>
    </source>
</evidence>
<evidence type="ECO:0000256" key="2">
    <source>
        <dbReference type="ARBA" id="ARBA00022670"/>
    </source>
</evidence>
<keyword evidence="7" id="KW-0865">Zymogen</keyword>
<evidence type="ECO:0000313" key="13">
    <source>
        <dbReference type="EMBL" id="CAF0745562.1"/>
    </source>
</evidence>
<feature type="domain" description="P/Homo B" evidence="12">
    <location>
        <begin position="361"/>
        <end position="495"/>
    </location>
</feature>
<keyword evidence="5 11" id="KW-0378">Hydrolase</keyword>
<evidence type="ECO:0000256" key="6">
    <source>
        <dbReference type="ARBA" id="ARBA00022825"/>
    </source>
</evidence>
<dbReference type="PROSITE" id="PS51829">
    <property type="entry name" value="P_HOMO_B"/>
    <property type="match status" value="1"/>
</dbReference>
<dbReference type="OrthoDB" id="300641at2759"/>
<reference evidence="13" key="1">
    <citation type="submission" date="2021-02" db="EMBL/GenBank/DDBJ databases">
        <authorList>
            <person name="Nowell W R."/>
        </authorList>
    </citation>
    <scope>NUCLEOTIDE SEQUENCE</scope>
    <source>
        <strain evidence="13">Ploen Becks lab</strain>
    </source>
</reference>
<accession>A0A813P620</accession>
<dbReference type="FunFam" id="3.40.50.200:FF:000021">
    <property type="entry name" value="Proprotein convertase subtilisin/kexin type 5a"/>
    <property type="match status" value="1"/>
</dbReference>
<evidence type="ECO:0000256" key="1">
    <source>
        <dbReference type="ARBA" id="ARBA00005325"/>
    </source>
</evidence>
<feature type="active site" description="Charge relay system" evidence="10 11">
    <location>
        <position position="73"/>
    </location>
</feature>
<evidence type="ECO:0000256" key="9">
    <source>
        <dbReference type="ARBA" id="ARBA00023180"/>
    </source>
</evidence>
<dbReference type="PANTHER" id="PTHR42884">
    <property type="entry name" value="PROPROTEIN CONVERTASE SUBTILISIN/KEXIN-RELATED"/>
    <property type="match status" value="1"/>
</dbReference>
<dbReference type="InterPro" id="IPR000209">
    <property type="entry name" value="Peptidase_S8/S53_dom"/>
</dbReference>
<dbReference type="InterPro" id="IPR015500">
    <property type="entry name" value="Peptidase_S8_subtilisin-rel"/>
</dbReference>
<keyword evidence="9" id="KW-0325">Glycoprotein</keyword>
<dbReference type="Gene3D" id="3.40.50.200">
    <property type="entry name" value="Peptidase S8/S53 domain"/>
    <property type="match status" value="1"/>
</dbReference>
<dbReference type="Pfam" id="PF00082">
    <property type="entry name" value="Peptidase_S8"/>
    <property type="match status" value="1"/>
</dbReference>
<keyword evidence="4" id="KW-0732">Signal</keyword>
<dbReference type="PROSITE" id="PS51892">
    <property type="entry name" value="SUBTILASE"/>
    <property type="match status" value="1"/>
</dbReference>
<dbReference type="SUPFAM" id="SSF52743">
    <property type="entry name" value="Subtilisin-like"/>
    <property type="match status" value="1"/>
</dbReference>
<dbReference type="EMBL" id="CAJNOC010000326">
    <property type="protein sequence ID" value="CAF0745562.1"/>
    <property type="molecule type" value="Genomic_DNA"/>
</dbReference>
<dbReference type="SUPFAM" id="SSF49785">
    <property type="entry name" value="Galactose-binding domain-like"/>
    <property type="match status" value="1"/>
</dbReference>
<dbReference type="Pfam" id="PF01483">
    <property type="entry name" value="P_proprotein"/>
    <property type="match status" value="1"/>
</dbReference>
<comment type="caution">
    <text evidence="13">The sequence shown here is derived from an EMBL/GenBank/DDBJ whole genome shotgun (WGS) entry which is preliminary data.</text>
</comment>
<dbReference type="InterPro" id="IPR002884">
    <property type="entry name" value="P_dom"/>
</dbReference>
<dbReference type="GO" id="GO:0000139">
    <property type="term" value="C:Golgi membrane"/>
    <property type="evidence" value="ECO:0007669"/>
    <property type="project" value="TreeGrafter"/>
</dbReference>
<dbReference type="InterPro" id="IPR034182">
    <property type="entry name" value="Kexin/furin"/>
</dbReference>
<keyword evidence="2 11" id="KW-0645">Protease</keyword>
<comment type="similarity">
    <text evidence="1">Belongs to the peptidase S8 family. Furin subfamily.</text>
</comment>
<dbReference type="CDD" id="cd04059">
    <property type="entry name" value="Peptidases_S8_Protein_convertases_Kexins_Furin-like"/>
    <property type="match status" value="1"/>
</dbReference>
<feature type="active site" description="Charge relay system" evidence="10 11">
    <location>
        <position position="286"/>
    </location>
</feature>
<dbReference type="PANTHER" id="PTHR42884:SF23">
    <property type="entry name" value="FURIN-LIKE PROTEASE 2"/>
    <property type="match status" value="1"/>
</dbReference>
<dbReference type="Proteomes" id="UP000663879">
    <property type="component" value="Unassembled WGS sequence"/>
</dbReference>
<keyword evidence="14" id="KW-1185">Reference proteome</keyword>
<evidence type="ECO:0000256" key="10">
    <source>
        <dbReference type="PIRSR" id="PIRSR615500-1"/>
    </source>
</evidence>
<evidence type="ECO:0000256" key="8">
    <source>
        <dbReference type="ARBA" id="ARBA00023157"/>
    </source>
</evidence>
<evidence type="ECO:0000256" key="7">
    <source>
        <dbReference type="ARBA" id="ARBA00023145"/>
    </source>
</evidence>
<dbReference type="InterPro" id="IPR008979">
    <property type="entry name" value="Galactose-bd-like_sf"/>
</dbReference>
<keyword evidence="3" id="KW-0165">Cleavage on pair of basic residues</keyword>
<protein>
    <recommendedName>
        <fullName evidence="12">P/Homo B domain-containing protein</fullName>
    </recommendedName>
</protein>
<evidence type="ECO:0000313" key="14">
    <source>
        <dbReference type="Proteomes" id="UP000663879"/>
    </source>
</evidence>
<dbReference type="InterPro" id="IPR036852">
    <property type="entry name" value="Peptidase_S8/S53_dom_sf"/>
</dbReference>
<feature type="active site" description="Charge relay system" evidence="10 11">
    <location>
        <position position="113"/>
    </location>
</feature>
<sequence length="503" mass="56100">MGEVDPIECTLYATSGLNPRIECFEKFKVLDPSWPDMWYLNRNLKNSSLPDLNVTTAWELGYTGKGVIITFLDDGLEWDHPDIFENFEQSASKNLLDNKDDPRPDYSHYVQNHGTRSAGIVGSLANNNLCTIGIAFNSRIGAIRILSDQAVSDSLLAQALEFNREKIHIYCSSFGPPDLELIEPGPKTKTALREGVNKGRKGLGSIYIWASGNGGEFEDSCAYDGYINSIYTFSISATTENGNKPSYTEECSSILATTFSSGSPEEKSIYSIDIKGECTSDHSGTSAAAPIAAGIIALTLEANPKLTWRDVMFITVLTSRAKAIVSNNYIQNKRGLLVSSRYGFGLMDAGRMVEVAKNWVNVPKMVTCDVQSFDYLVKTRKLFGITEVRLFTNSCQGTRNEINYIEQIEIVVSILVKIRGFLEFNITSPMGTKSQILQVRKYDNSPEGFVKWTFMSVYFWGENPKGEWILNFGSIDASIVEMSELNLKIHGTKNKPCEYEKYF</sequence>
<evidence type="ECO:0000256" key="3">
    <source>
        <dbReference type="ARBA" id="ARBA00022685"/>
    </source>
</evidence>
<dbReference type="PROSITE" id="PS00138">
    <property type="entry name" value="SUBTILASE_SER"/>
    <property type="match status" value="1"/>
</dbReference>
<name>A0A813P620_9BILA</name>
<dbReference type="GO" id="GO:0016485">
    <property type="term" value="P:protein processing"/>
    <property type="evidence" value="ECO:0007669"/>
    <property type="project" value="TreeGrafter"/>
</dbReference>
<proteinExistence type="inferred from homology"/>
<dbReference type="InterPro" id="IPR023828">
    <property type="entry name" value="Peptidase_S8_Ser-AS"/>
</dbReference>
<dbReference type="GO" id="GO:0005802">
    <property type="term" value="C:trans-Golgi network"/>
    <property type="evidence" value="ECO:0007669"/>
    <property type="project" value="TreeGrafter"/>
</dbReference>
<organism evidence="13 14">
    <name type="scientific">Brachionus calyciflorus</name>
    <dbReference type="NCBI Taxonomy" id="104777"/>
    <lineage>
        <taxon>Eukaryota</taxon>
        <taxon>Metazoa</taxon>
        <taxon>Spiralia</taxon>
        <taxon>Gnathifera</taxon>
        <taxon>Rotifera</taxon>
        <taxon>Eurotatoria</taxon>
        <taxon>Monogononta</taxon>
        <taxon>Pseudotrocha</taxon>
        <taxon>Ploima</taxon>
        <taxon>Brachionidae</taxon>
        <taxon>Brachionus</taxon>
    </lineage>
</organism>
<keyword evidence="8" id="KW-1015">Disulfide bond</keyword>
<evidence type="ECO:0000259" key="12">
    <source>
        <dbReference type="PROSITE" id="PS51829"/>
    </source>
</evidence>
<evidence type="ECO:0000256" key="5">
    <source>
        <dbReference type="ARBA" id="ARBA00022801"/>
    </source>
</evidence>
<dbReference type="Gene3D" id="2.60.120.260">
    <property type="entry name" value="Galactose-binding domain-like"/>
    <property type="match status" value="1"/>
</dbReference>
<dbReference type="AlphaFoldDB" id="A0A813P620"/>
<keyword evidence="6 11" id="KW-0720">Serine protease</keyword>
<evidence type="ECO:0000256" key="11">
    <source>
        <dbReference type="PROSITE-ProRule" id="PRU01240"/>
    </source>
</evidence>
<dbReference type="InterPro" id="IPR023827">
    <property type="entry name" value="Peptidase_S8_Asp-AS"/>
</dbReference>
<dbReference type="PRINTS" id="PR00723">
    <property type="entry name" value="SUBTILISIN"/>
</dbReference>
<dbReference type="PROSITE" id="PS00136">
    <property type="entry name" value="SUBTILASE_ASP"/>
    <property type="match status" value="1"/>
</dbReference>